<name>A0A679EJY1_LEUMA</name>
<proteinExistence type="predicted"/>
<dbReference type="AlphaFoldDB" id="A0A679EJY1"/>
<dbReference type="EMBL" id="LC515368">
    <property type="protein sequence ID" value="BBQ05427.1"/>
    <property type="molecule type" value="Genomic_DNA"/>
</dbReference>
<geneLocation type="mitochondrion" evidence="2"/>
<dbReference type="RefSeq" id="YP_009730097.1">
    <property type="nucleotide sequence ID" value="NC_045933.1"/>
</dbReference>
<sequence length="359" mass="42314">MCININRKTIETQIYESLKQYKLKNFYNFCRILNLSYKNKKRDVLLNDLTTFLVKDLEMLTENLKKIDVELIDEQFISSSSEIVHFKNNPIEKNKKGYWNISSLFRADKIKRFNDWYVAKNTKLFLNYIAHHLGQPVDSLISKPDPGQMKTKDIFAHKYVALDAAAYISPELRAWMFHIVLNHLDSQESLPFASIGEDQIKSLPLYQALTNELEITKRKYEGLKQKKQVTKFEGSFCYYSIWIGNRLKAGITQNVNNRLASYRTLCYDFRIQSIYHFNTEKDMIDFEVLMKIALRGYKITGASEQYGDGITYDINKEMCESMLKNFKFDYKEESLVNIQNYNERIKEFSSDKDENDICI</sequence>
<evidence type="ECO:0000313" key="2">
    <source>
        <dbReference type="EMBL" id="BBQ05427.1"/>
    </source>
</evidence>
<dbReference type="PROSITE" id="PS51301">
    <property type="entry name" value="KILA_N"/>
    <property type="match status" value="1"/>
</dbReference>
<dbReference type="GO" id="GO:0003677">
    <property type="term" value="F:DNA binding"/>
    <property type="evidence" value="ECO:0007669"/>
    <property type="project" value="UniProtKB-KW"/>
</dbReference>
<organism evidence="2">
    <name type="scientific">Leucocryptos marina</name>
    <name type="common">Marine flagellate</name>
    <name type="synonym">Bodo marinus</name>
    <dbReference type="NCBI Taxonomy" id="299206"/>
    <lineage>
        <taxon>Eukaryota</taxon>
        <taxon>Cryptophyceae</taxon>
        <taxon>Kathablepharidacea</taxon>
        <taxon>Katablepharidaceae</taxon>
        <taxon>Leucocryptos</taxon>
    </lineage>
</organism>
<accession>A0A679EJY1</accession>
<dbReference type="InterPro" id="IPR018004">
    <property type="entry name" value="KilA/APSES_HTH"/>
</dbReference>
<protein>
    <submittedName>
        <fullName evidence="2">DNA-binding protein</fullName>
    </submittedName>
</protein>
<keyword evidence="2" id="KW-0496">Mitochondrion</keyword>
<evidence type="ECO:0000259" key="1">
    <source>
        <dbReference type="PROSITE" id="PS51301"/>
    </source>
</evidence>
<dbReference type="InterPro" id="IPR017880">
    <property type="entry name" value="KilA_N"/>
</dbReference>
<dbReference type="Pfam" id="PF04383">
    <property type="entry name" value="KilA-N"/>
    <property type="match status" value="1"/>
</dbReference>
<reference evidence="2" key="1">
    <citation type="submission" date="2019-12" db="EMBL/GenBank/DDBJ databases">
        <title>Mitochondrial genomes of Hemiarma marina and Leucocryptos marina revised the evolution of cytochrome c maturation in Cryptista.</title>
        <authorList>
            <person name="Nishimura Y."/>
            <person name="Kume K."/>
            <person name="Sonehara K."/>
            <person name="Tanifuji G."/>
            <person name="Shiratori T."/>
            <person name="Ishida K."/>
            <person name="Hashimoto T."/>
            <person name="Inagaki Y."/>
            <person name="Ohkuma M."/>
        </authorList>
    </citation>
    <scope>NUCLEOTIDE SEQUENCE</scope>
    <source>
        <strain evidence="2">NIES-1335</strain>
    </source>
</reference>
<feature type="domain" description="KilA-N" evidence="1">
    <location>
        <begin position="80"/>
        <end position="183"/>
    </location>
</feature>
<dbReference type="GeneID" id="43959886"/>
<keyword evidence="2" id="KW-0238">DNA-binding</keyword>